<organism evidence="2 3">
    <name type="scientific">Channa argus</name>
    <name type="common">Northern snakehead</name>
    <name type="synonym">Ophicephalus argus</name>
    <dbReference type="NCBI Taxonomy" id="215402"/>
    <lineage>
        <taxon>Eukaryota</taxon>
        <taxon>Metazoa</taxon>
        <taxon>Chordata</taxon>
        <taxon>Craniata</taxon>
        <taxon>Vertebrata</taxon>
        <taxon>Euteleostomi</taxon>
        <taxon>Actinopterygii</taxon>
        <taxon>Neopterygii</taxon>
        <taxon>Teleostei</taxon>
        <taxon>Neoteleostei</taxon>
        <taxon>Acanthomorphata</taxon>
        <taxon>Anabantaria</taxon>
        <taxon>Anabantiformes</taxon>
        <taxon>Channoidei</taxon>
        <taxon>Channidae</taxon>
        <taxon>Channa</taxon>
    </lineage>
</organism>
<name>A0A6G1PXG1_CHAAH</name>
<evidence type="ECO:0000256" key="1">
    <source>
        <dbReference type="SAM" id="MobiDB-lite"/>
    </source>
</evidence>
<dbReference type="EMBL" id="CM015721">
    <property type="protein sequence ID" value="KAF3694927.1"/>
    <property type="molecule type" value="Genomic_DNA"/>
</dbReference>
<evidence type="ECO:0000313" key="2">
    <source>
        <dbReference type="EMBL" id="KAF3694927.1"/>
    </source>
</evidence>
<gene>
    <name evidence="2" type="ORF">EXN66_Car010603</name>
</gene>
<evidence type="ECO:0000313" key="3">
    <source>
        <dbReference type="Proteomes" id="UP000503349"/>
    </source>
</evidence>
<reference evidence="3" key="2">
    <citation type="submission" date="2019-02" db="EMBL/GenBank/DDBJ databases">
        <title>Opniocepnalus argus Var Kimnra genome.</title>
        <authorList>
            <person name="Zhou C."/>
            <person name="Xiao S."/>
        </authorList>
    </citation>
    <scope>NUCLEOTIDE SEQUENCE [LARGE SCALE GENOMIC DNA]</scope>
</reference>
<reference evidence="2 3" key="1">
    <citation type="submission" date="2019-02" db="EMBL/GenBank/DDBJ databases">
        <title>Opniocepnalus argus genome.</title>
        <authorList>
            <person name="Zhou C."/>
            <person name="Xiao S."/>
        </authorList>
    </citation>
    <scope>NUCLEOTIDE SEQUENCE [LARGE SCALE GENOMIC DNA]</scope>
    <source>
        <strain evidence="2">OARG1902GOOAL</strain>
        <tissue evidence="2">Muscle</tissue>
    </source>
</reference>
<sequence length="94" mass="9750">MATSLPVLPPESVDDLHAPDPLPEPARPSEGLSLGFQPDMWRASTTVAKIPAAQPPEVFSCQDWSTALPPASSPKGSATLAPSSISGMLFCVPP</sequence>
<dbReference type="Proteomes" id="UP000503349">
    <property type="component" value="Chromosome 10"/>
</dbReference>
<dbReference type="AlphaFoldDB" id="A0A6G1PXG1"/>
<keyword evidence="3" id="KW-1185">Reference proteome</keyword>
<protein>
    <submittedName>
        <fullName evidence="2">Uncharacterized protein</fullName>
    </submittedName>
</protein>
<accession>A0A6G1PXG1</accession>
<feature type="region of interest" description="Disordered" evidence="1">
    <location>
        <begin position="1"/>
        <end position="36"/>
    </location>
</feature>
<proteinExistence type="predicted"/>